<dbReference type="EMBL" id="FOVR01000026">
    <property type="protein sequence ID" value="SFP17439.1"/>
    <property type="molecule type" value="Genomic_DNA"/>
</dbReference>
<dbReference type="Pfam" id="PF02627">
    <property type="entry name" value="CMD"/>
    <property type="match status" value="1"/>
</dbReference>
<organism evidence="4 5">
    <name type="scientific">Cohaesibacter marisflavi</name>
    <dbReference type="NCBI Taxonomy" id="655353"/>
    <lineage>
        <taxon>Bacteria</taxon>
        <taxon>Pseudomonadati</taxon>
        <taxon>Pseudomonadota</taxon>
        <taxon>Alphaproteobacteria</taxon>
        <taxon>Hyphomicrobiales</taxon>
        <taxon>Cohaesibacteraceae</taxon>
    </lineage>
</organism>
<dbReference type="SUPFAM" id="SSF51182">
    <property type="entry name" value="RmlC-like cupins"/>
    <property type="match status" value="1"/>
</dbReference>
<keyword evidence="5" id="KW-1185">Reference proteome</keyword>
<name>A0A1I5N6D5_9HYPH</name>
<dbReference type="Gene3D" id="1.20.1290.10">
    <property type="entry name" value="AhpD-like"/>
    <property type="match status" value="1"/>
</dbReference>
<evidence type="ECO:0000313" key="5">
    <source>
        <dbReference type="Proteomes" id="UP000199236"/>
    </source>
</evidence>
<feature type="domain" description="Cupin type-2" evidence="3">
    <location>
        <begin position="81"/>
        <end position="142"/>
    </location>
</feature>
<dbReference type="AlphaFoldDB" id="A0A1I5N6D5"/>
<sequence length="294" mass="31957">MRTVTMSARKLRRIPFSLLAGLLISSQAVVAEPADKELTSAHISKSEQRPSLNAPAEHFVGMASVLPLFGPEAPARASAAYVTFQPGARTAWHTHPVGQHLVVTDGTGYVQFEGGLRQTITNGDVVWIPPNQKHWHGASASDGMTHLAVQEQMEGHSTEWFDQVNDTVYQASEAPSKPTGPSRAQQLMGDVAPKLAELTDNVLYAEVWQREGLSKRDRSLATVSALVALNRPEQLRSHIGLALQNGVTRSELAEVFTQLAFYTGWPNAVSAVIQAKDVFASRDSNPSNENNKSE</sequence>
<proteinExistence type="predicted"/>
<evidence type="ECO:0000259" key="3">
    <source>
        <dbReference type="Pfam" id="PF07883"/>
    </source>
</evidence>
<dbReference type="Gene3D" id="2.60.120.10">
    <property type="entry name" value="Jelly Rolls"/>
    <property type="match status" value="1"/>
</dbReference>
<dbReference type="Pfam" id="PF07883">
    <property type="entry name" value="Cupin_2"/>
    <property type="match status" value="1"/>
</dbReference>
<dbReference type="InterPro" id="IPR014710">
    <property type="entry name" value="RmlC-like_jellyroll"/>
</dbReference>
<dbReference type="PANTHER" id="PTHR43698:SF1">
    <property type="entry name" value="BLL4564 PROTEIN"/>
    <property type="match status" value="1"/>
</dbReference>
<evidence type="ECO:0000259" key="2">
    <source>
        <dbReference type="Pfam" id="PF02627"/>
    </source>
</evidence>
<dbReference type="InterPro" id="IPR047263">
    <property type="entry name" value="HNL-like_cupin"/>
</dbReference>
<dbReference type="PANTHER" id="PTHR43698">
    <property type="entry name" value="RIBD C-TERMINAL DOMAIN CONTAINING PROTEIN"/>
    <property type="match status" value="1"/>
</dbReference>
<feature type="chain" id="PRO_5011595814" evidence="1">
    <location>
        <begin position="32"/>
        <end position="294"/>
    </location>
</feature>
<feature type="signal peptide" evidence="1">
    <location>
        <begin position="1"/>
        <end position="31"/>
    </location>
</feature>
<evidence type="ECO:0000256" key="1">
    <source>
        <dbReference type="SAM" id="SignalP"/>
    </source>
</evidence>
<protein>
    <submittedName>
        <fullName evidence="4">4-carboxymuconolactone decarboxylase</fullName>
    </submittedName>
</protein>
<dbReference type="GO" id="GO:0051920">
    <property type="term" value="F:peroxiredoxin activity"/>
    <property type="evidence" value="ECO:0007669"/>
    <property type="project" value="InterPro"/>
</dbReference>
<dbReference type="Proteomes" id="UP000199236">
    <property type="component" value="Unassembled WGS sequence"/>
</dbReference>
<dbReference type="InterPro" id="IPR011051">
    <property type="entry name" value="RmlC_Cupin_sf"/>
</dbReference>
<feature type="domain" description="Carboxymuconolactone decarboxylase-like" evidence="2">
    <location>
        <begin position="193"/>
        <end position="276"/>
    </location>
</feature>
<accession>A0A1I5N6D5</accession>
<evidence type="ECO:0000313" key="4">
    <source>
        <dbReference type="EMBL" id="SFP17439.1"/>
    </source>
</evidence>
<reference evidence="4 5" key="1">
    <citation type="submission" date="2016-10" db="EMBL/GenBank/DDBJ databases">
        <authorList>
            <person name="de Groot N.N."/>
        </authorList>
    </citation>
    <scope>NUCLEOTIDE SEQUENCE [LARGE SCALE GENOMIC DNA]</scope>
    <source>
        <strain evidence="4 5">CGMCC 1.9157</strain>
    </source>
</reference>
<dbReference type="InterPro" id="IPR029032">
    <property type="entry name" value="AhpD-like"/>
</dbReference>
<dbReference type="InterPro" id="IPR013096">
    <property type="entry name" value="Cupin_2"/>
</dbReference>
<dbReference type="CDD" id="cd02233">
    <property type="entry name" value="cupin_HNL-like"/>
    <property type="match status" value="1"/>
</dbReference>
<gene>
    <name evidence="4" type="ORF">SAMN04488056_12619</name>
</gene>
<dbReference type="STRING" id="655353.SAMN04488056_12619"/>
<dbReference type="SUPFAM" id="SSF69118">
    <property type="entry name" value="AhpD-like"/>
    <property type="match status" value="1"/>
</dbReference>
<keyword evidence="1" id="KW-0732">Signal</keyword>
<dbReference type="InterPro" id="IPR003779">
    <property type="entry name" value="CMD-like"/>
</dbReference>